<accession>A0A2N1E3G0</accession>
<dbReference type="EMBL" id="NVXX01000023">
    <property type="protein sequence ID" value="PKH19040.1"/>
    <property type="molecule type" value="Genomic_DNA"/>
</dbReference>
<name>A0A2N1E3G0_PSEFL</name>
<organism evidence="1 2">
    <name type="scientific">Pseudomonas fluorescens</name>
    <dbReference type="NCBI Taxonomy" id="294"/>
    <lineage>
        <taxon>Bacteria</taxon>
        <taxon>Pseudomonadati</taxon>
        <taxon>Pseudomonadota</taxon>
        <taxon>Gammaproteobacteria</taxon>
        <taxon>Pseudomonadales</taxon>
        <taxon>Pseudomonadaceae</taxon>
        <taxon>Pseudomonas</taxon>
    </lineage>
</organism>
<dbReference type="RefSeq" id="WP_101220367.1">
    <property type="nucleotide sequence ID" value="NZ_KZ478001.1"/>
</dbReference>
<dbReference type="AlphaFoldDB" id="A0A2N1E3G0"/>
<evidence type="ECO:0000313" key="2">
    <source>
        <dbReference type="Proteomes" id="UP000233564"/>
    </source>
</evidence>
<evidence type="ECO:0000313" key="1">
    <source>
        <dbReference type="EMBL" id="PKH19040.1"/>
    </source>
</evidence>
<comment type="caution">
    <text evidence="1">The sequence shown here is derived from an EMBL/GenBank/DDBJ whole genome shotgun (WGS) entry which is preliminary data.</text>
</comment>
<gene>
    <name evidence="1" type="ORF">CIB54_16905</name>
</gene>
<protein>
    <submittedName>
        <fullName evidence="1">Uncharacterized protein</fullName>
    </submittedName>
</protein>
<reference evidence="1 2" key="1">
    <citation type="submission" date="2017-08" db="EMBL/GenBank/DDBJ databases">
        <authorList>
            <person name="de Groot N.N."/>
        </authorList>
    </citation>
    <scope>NUCLEOTIDE SEQUENCE [LARGE SCALE GENOMIC DNA]</scope>
    <source>
        <strain evidence="1 2">PfR 37</strain>
    </source>
</reference>
<dbReference type="Proteomes" id="UP000233564">
    <property type="component" value="Unassembled WGS sequence"/>
</dbReference>
<proteinExistence type="predicted"/>
<sequence>MGMTDDDDTVYCDIQMPLAQGREFLKLVNTLRESKAYPTLDRVFERMQDELSTSIDIIENPPSWGPWRQ</sequence>